<organism evidence="2 3">
    <name type="scientific">Rhynocoris fuscipes</name>
    <dbReference type="NCBI Taxonomy" id="488301"/>
    <lineage>
        <taxon>Eukaryota</taxon>
        <taxon>Metazoa</taxon>
        <taxon>Ecdysozoa</taxon>
        <taxon>Arthropoda</taxon>
        <taxon>Hexapoda</taxon>
        <taxon>Insecta</taxon>
        <taxon>Pterygota</taxon>
        <taxon>Neoptera</taxon>
        <taxon>Paraneoptera</taxon>
        <taxon>Hemiptera</taxon>
        <taxon>Heteroptera</taxon>
        <taxon>Panheteroptera</taxon>
        <taxon>Cimicomorpha</taxon>
        <taxon>Reduviidae</taxon>
        <taxon>Harpactorinae</taxon>
        <taxon>Harpactorini</taxon>
        <taxon>Rhynocoris</taxon>
    </lineage>
</organism>
<evidence type="ECO:0000313" key="2">
    <source>
        <dbReference type="EMBL" id="KAK9497283.1"/>
    </source>
</evidence>
<evidence type="ECO:0000256" key="1">
    <source>
        <dbReference type="SAM" id="Phobius"/>
    </source>
</evidence>
<keyword evidence="1" id="KW-0812">Transmembrane</keyword>
<protein>
    <submittedName>
        <fullName evidence="2">Uncharacterized protein</fullName>
    </submittedName>
</protein>
<name>A0AAW1CKG8_9HEMI</name>
<feature type="transmembrane region" description="Helical" evidence="1">
    <location>
        <begin position="7"/>
        <end position="29"/>
    </location>
</feature>
<proteinExistence type="predicted"/>
<keyword evidence="3" id="KW-1185">Reference proteome</keyword>
<evidence type="ECO:0000313" key="3">
    <source>
        <dbReference type="Proteomes" id="UP001461498"/>
    </source>
</evidence>
<feature type="transmembrane region" description="Helical" evidence="1">
    <location>
        <begin position="35"/>
        <end position="52"/>
    </location>
</feature>
<dbReference type="Proteomes" id="UP001461498">
    <property type="component" value="Unassembled WGS sequence"/>
</dbReference>
<comment type="caution">
    <text evidence="2">The sequence shown here is derived from an EMBL/GenBank/DDBJ whole genome shotgun (WGS) entry which is preliminary data.</text>
</comment>
<reference evidence="2 3" key="1">
    <citation type="submission" date="2022-12" db="EMBL/GenBank/DDBJ databases">
        <title>Chromosome-level genome assembly of true bugs.</title>
        <authorList>
            <person name="Ma L."/>
            <person name="Li H."/>
        </authorList>
    </citation>
    <scope>NUCLEOTIDE SEQUENCE [LARGE SCALE GENOMIC DNA]</scope>
    <source>
        <strain evidence="2">Lab_2022b</strain>
    </source>
</reference>
<keyword evidence="1" id="KW-0472">Membrane</keyword>
<dbReference type="EMBL" id="JAPXFL010000015">
    <property type="protein sequence ID" value="KAK9497283.1"/>
    <property type="molecule type" value="Genomic_DNA"/>
</dbReference>
<keyword evidence="1" id="KW-1133">Transmembrane helix</keyword>
<sequence>MCVSLNAIITTVCSCSGCAMVKMIAGIILMKQLRSVQVFYLLIFFINLLLNIL</sequence>
<accession>A0AAW1CKG8</accession>
<gene>
    <name evidence="2" type="ORF">O3M35_004630</name>
</gene>
<dbReference type="AlphaFoldDB" id="A0AAW1CKG8"/>